<name>A0A8J2MUM5_9BILA</name>
<proteinExistence type="predicted"/>
<evidence type="ECO:0000313" key="2">
    <source>
        <dbReference type="EMBL" id="CAG9539937.1"/>
    </source>
</evidence>
<keyword evidence="1" id="KW-0812">Transmembrane</keyword>
<dbReference type="EMBL" id="CAKAEH010001869">
    <property type="protein sequence ID" value="CAG9539937.1"/>
    <property type="molecule type" value="Genomic_DNA"/>
</dbReference>
<evidence type="ECO:0000313" key="3">
    <source>
        <dbReference type="Proteomes" id="UP000746747"/>
    </source>
</evidence>
<keyword evidence="3" id="KW-1185">Reference proteome</keyword>
<feature type="transmembrane region" description="Helical" evidence="1">
    <location>
        <begin position="119"/>
        <end position="137"/>
    </location>
</feature>
<dbReference type="AlphaFoldDB" id="A0A8J2MUM5"/>
<dbReference type="Proteomes" id="UP000746747">
    <property type="component" value="Unassembled WGS sequence"/>
</dbReference>
<dbReference type="OrthoDB" id="5871891at2759"/>
<sequence>MFNFSDQSADTQQWQYSKYKTTLSNQQSNPVVIQTPSTGTHVELADSFSKSSQTDYFRDTNSCSNCSNLLICAAEFLTKIELNYGRPTTVSSNLSTSSQYTQSIKQSPKNTGGLARSSIRFSFSLFLFLLLFCSFPYCSSSTPF</sequence>
<protein>
    <submittedName>
        <fullName evidence="2">Uncharacterized protein</fullName>
    </submittedName>
</protein>
<keyword evidence="1" id="KW-0472">Membrane</keyword>
<organism evidence="2 3">
    <name type="scientific">Cercopithifilaria johnstoni</name>
    <dbReference type="NCBI Taxonomy" id="2874296"/>
    <lineage>
        <taxon>Eukaryota</taxon>
        <taxon>Metazoa</taxon>
        <taxon>Ecdysozoa</taxon>
        <taxon>Nematoda</taxon>
        <taxon>Chromadorea</taxon>
        <taxon>Rhabditida</taxon>
        <taxon>Spirurina</taxon>
        <taxon>Spiruromorpha</taxon>
        <taxon>Filarioidea</taxon>
        <taxon>Onchocercidae</taxon>
        <taxon>Cercopithifilaria</taxon>
    </lineage>
</organism>
<reference evidence="2" key="1">
    <citation type="submission" date="2021-09" db="EMBL/GenBank/DDBJ databases">
        <authorList>
            <consortium name="Pathogen Informatics"/>
        </authorList>
    </citation>
    <scope>NUCLEOTIDE SEQUENCE</scope>
</reference>
<comment type="caution">
    <text evidence="2">The sequence shown here is derived from an EMBL/GenBank/DDBJ whole genome shotgun (WGS) entry which is preliminary data.</text>
</comment>
<keyword evidence="1" id="KW-1133">Transmembrane helix</keyword>
<accession>A0A8J2MUM5</accession>
<evidence type="ECO:0000256" key="1">
    <source>
        <dbReference type="SAM" id="Phobius"/>
    </source>
</evidence>
<gene>
    <name evidence="2" type="ORF">CJOHNSTONI_LOCUS9495</name>
</gene>